<accession>A0A193PMU1</accession>
<organism evidence="2">
    <name type="scientific">Klebsiella pneumoniae</name>
    <dbReference type="NCBI Taxonomy" id="573"/>
    <lineage>
        <taxon>Bacteria</taxon>
        <taxon>Pseudomonadati</taxon>
        <taxon>Pseudomonadota</taxon>
        <taxon>Gammaproteobacteria</taxon>
        <taxon>Enterobacterales</taxon>
        <taxon>Enterobacteriaceae</taxon>
        <taxon>Klebsiella/Raoultella group</taxon>
        <taxon>Klebsiella</taxon>
        <taxon>Klebsiella pneumoniae complex</taxon>
    </lineage>
</organism>
<evidence type="ECO:0000313" key="2">
    <source>
        <dbReference type="EMBL" id="BAV17825.1"/>
    </source>
</evidence>
<dbReference type="AlphaFoldDB" id="A0A193PMU1"/>
<dbReference type="RefSeq" id="WP_015505611.1">
    <property type="nucleotide sequence ID" value="NZ_LC155909.1"/>
</dbReference>
<proteinExistence type="predicted"/>
<reference evidence="2" key="1">
    <citation type="submission" date="2016-05" db="EMBL/GenBank/DDBJ databases">
        <title>Interspecies Dissemination of a Mobilizable Plasmid Harboring blaIMP-19: the Possibility of Horizontal Gene Transfer in a Single Patient.</title>
        <authorList>
            <person name="Yamamoto M."/>
            <person name="Matsumura Y."/>
            <person name="Gomi R."/>
            <person name="Matsuda T."/>
            <person name="Tanaka M."/>
            <person name="Nagao M."/>
            <person name="Takakura S."/>
            <person name="Uemoto S."/>
            <person name="Ichiyama S."/>
        </authorList>
    </citation>
    <scope>NUCLEOTIDE SEQUENCE</scope>
    <source>
        <strain evidence="2">KUN4843</strain>
        <plasmid evidence="2">pKUN4843_2</plasmid>
    </source>
</reference>
<name>A0A193PMU1_KLEPN</name>
<dbReference type="InterPro" id="IPR006640">
    <property type="entry name" value="SprT-like_domain"/>
</dbReference>
<sequence length="238" mass="26966">MKPTQQTYEELQVAYDHFNEALFDGSLPPCLITLQREKKTYGYFSAERFVHANGTRTDEIAMNPAYFAVCPPEEIMQTLVHEMAHLWQYHFGKPGRRGYHNKEWADKMESIGLMPSSTGKPGGARTGDSMADYAIEGGQFMDEYNKLMQDDFRISWMDRFPARDRLLEAIASGNADQFAGDLEAMGIEVGEDGELTIKNENKSNRIKYTCSMCETNIWGKPDLNVMCGDCNVAFEVAH</sequence>
<feature type="domain" description="SprT-like" evidence="1">
    <location>
        <begin position="14"/>
        <end position="113"/>
    </location>
</feature>
<keyword evidence="2" id="KW-0614">Plasmid</keyword>
<dbReference type="GO" id="GO:0006950">
    <property type="term" value="P:response to stress"/>
    <property type="evidence" value="ECO:0007669"/>
    <property type="project" value="UniProtKB-ARBA"/>
</dbReference>
<geneLocation type="plasmid" evidence="2">
    <name>pKUN4843_2</name>
</geneLocation>
<dbReference type="EMBL" id="LC155909">
    <property type="protein sequence ID" value="BAV17825.1"/>
    <property type="molecule type" value="Genomic_DNA"/>
</dbReference>
<evidence type="ECO:0000259" key="1">
    <source>
        <dbReference type="Pfam" id="PF10263"/>
    </source>
</evidence>
<dbReference type="Pfam" id="PF10263">
    <property type="entry name" value="SprT-like"/>
    <property type="match status" value="1"/>
</dbReference>
<protein>
    <submittedName>
        <fullName evidence="2">Zinc metalloproteinase Mpr protein</fullName>
    </submittedName>
</protein>